<gene>
    <name evidence="1" type="ORF">TOA249_LOCUS6528</name>
</gene>
<comment type="caution">
    <text evidence="1">The sequence shown here is derived from an EMBL/GenBank/DDBJ whole genome shotgun (WGS) entry which is preliminary data.</text>
</comment>
<name>A0A820Y1N5_9BILA</name>
<accession>A0A820Y1N5</accession>
<organism evidence="1 2">
    <name type="scientific">Rotaria socialis</name>
    <dbReference type="NCBI Taxonomy" id="392032"/>
    <lineage>
        <taxon>Eukaryota</taxon>
        <taxon>Metazoa</taxon>
        <taxon>Spiralia</taxon>
        <taxon>Gnathifera</taxon>
        <taxon>Rotifera</taxon>
        <taxon>Eurotatoria</taxon>
        <taxon>Bdelloidea</taxon>
        <taxon>Philodinida</taxon>
        <taxon>Philodinidae</taxon>
        <taxon>Rotaria</taxon>
    </lineage>
</organism>
<proteinExistence type="predicted"/>
<reference evidence="1" key="1">
    <citation type="submission" date="2021-02" db="EMBL/GenBank/DDBJ databases">
        <authorList>
            <person name="Nowell W R."/>
        </authorList>
    </citation>
    <scope>NUCLEOTIDE SEQUENCE</scope>
</reference>
<evidence type="ECO:0000313" key="1">
    <source>
        <dbReference type="EMBL" id="CAF4541555.1"/>
    </source>
</evidence>
<sequence length="78" mass="8375">MNDTSTDRTQTAALLELLIISCMPGQLQLSHRDDFGALVGMATLIIPNGTSIDRIHLAAPNDVSINIGSFTQVNHSQN</sequence>
<dbReference type="Proteomes" id="UP000663838">
    <property type="component" value="Unassembled WGS sequence"/>
</dbReference>
<dbReference type="EMBL" id="CAJOBS010000278">
    <property type="protein sequence ID" value="CAF4541555.1"/>
    <property type="molecule type" value="Genomic_DNA"/>
</dbReference>
<dbReference type="AlphaFoldDB" id="A0A820Y1N5"/>
<evidence type="ECO:0000313" key="2">
    <source>
        <dbReference type="Proteomes" id="UP000663838"/>
    </source>
</evidence>
<protein>
    <submittedName>
        <fullName evidence="1">Uncharacterized protein</fullName>
    </submittedName>
</protein>